<accession>A0AAU8NC53</accession>
<dbReference type="EMBL" id="CP159992">
    <property type="protein sequence ID" value="XCP94126.1"/>
    <property type="molecule type" value="Genomic_DNA"/>
</dbReference>
<dbReference type="InterPro" id="IPR035945">
    <property type="entry name" value="YhaI-like_sf"/>
</dbReference>
<dbReference type="AlphaFoldDB" id="A0AAU8NC53"/>
<dbReference type="Gene3D" id="1.10.3750.10">
    <property type="entry name" value="YhaI-like"/>
    <property type="match status" value="1"/>
</dbReference>
<reference evidence="1" key="1">
    <citation type="submission" date="2024-05" db="EMBL/GenBank/DDBJ databases">
        <title>Draft genome assemblies of 36 bacteria isolated from hibernating arctic ground squirrels.</title>
        <authorList>
            <person name="McKee H."/>
            <person name="Mullen L."/>
            <person name="Drown D.M."/>
            <person name="Duddleston K.N."/>
        </authorList>
    </citation>
    <scope>NUCLEOTIDE SEQUENCE</scope>
    <source>
        <strain evidence="1">AN1007</strain>
    </source>
</reference>
<evidence type="ECO:0000313" key="1">
    <source>
        <dbReference type="EMBL" id="XCP94126.1"/>
    </source>
</evidence>
<protein>
    <recommendedName>
        <fullName evidence="2">DUF1878 domain-containing protein</fullName>
    </recommendedName>
</protein>
<proteinExistence type="predicted"/>
<dbReference type="RefSeq" id="WP_342553981.1">
    <property type="nucleotide sequence ID" value="NZ_CP159992.1"/>
</dbReference>
<gene>
    <name evidence="1" type="ORF">ABXS70_23560</name>
</gene>
<name>A0AAU8NC53_9BACL</name>
<evidence type="ECO:0008006" key="2">
    <source>
        <dbReference type="Google" id="ProtNLM"/>
    </source>
</evidence>
<organism evidence="1">
    <name type="scientific">Paenibacillus sp. AN1007</name>
    <dbReference type="NCBI Taxonomy" id="3151385"/>
    <lineage>
        <taxon>Bacteria</taxon>
        <taxon>Bacillati</taxon>
        <taxon>Bacillota</taxon>
        <taxon>Bacilli</taxon>
        <taxon>Bacillales</taxon>
        <taxon>Paenibacillaceae</taxon>
        <taxon>Paenibacillus</taxon>
    </lineage>
</organism>
<sequence>MNVEEQLELLKYQIKLIKTVAASDEHPYFMYLLDHDFTEKQTRSLQDLLYILNYRLRGRSAQNDENSILFHSEKIKEIRERNQYFSVPDDYLRSELPPTYEEFASILKLIAPIDVNPSYLLRSLKMQEMYINLCEYLLGQNK</sequence>